<evidence type="ECO:0000313" key="2">
    <source>
        <dbReference type="RefSeq" id="XP_075088353.1"/>
    </source>
</evidence>
<protein>
    <submittedName>
        <fullName evidence="2">Uncharacterized protein LOC142170359</fullName>
    </submittedName>
</protein>
<dbReference type="Proteomes" id="UP000790787">
    <property type="component" value="Chromosome 16"/>
</dbReference>
<reference evidence="2" key="2">
    <citation type="submission" date="2025-08" db="UniProtKB">
        <authorList>
            <consortium name="RefSeq"/>
        </authorList>
    </citation>
    <scope>IDENTIFICATION</scope>
    <source>
        <tissue evidence="2">Leaf</tissue>
    </source>
</reference>
<name>A0AC58STP3_TOBAC</name>
<sequence length="164" mass="19307">MVAKTQIDCLLFKRCDRGLCEDCKVIPSENLTTQYRLLVMDVGILMKRKKRHRGDWWWNDVVQGKVKSKKVAYIKLVESTDEDQRRANRERYKEARKEANLAVTEAKTVAFGQLYEELEGKGVNKKLFRLAKVREKKACDLDQVRCIKYEDGQVLMEEAHIRQR</sequence>
<evidence type="ECO:0000313" key="1">
    <source>
        <dbReference type="Proteomes" id="UP000790787"/>
    </source>
</evidence>
<dbReference type="RefSeq" id="XP_075088353.1">
    <property type="nucleotide sequence ID" value="XM_075232252.1"/>
</dbReference>
<accession>A0AC58STP3</accession>
<proteinExistence type="predicted"/>
<gene>
    <name evidence="2" type="primary">LOC142170359</name>
</gene>
<keyword evidence="1" id="KW-1185">Reference proteome</keyword>
<organism evidence="1 2">
    <name type="scientific">Nicotiana tabacum</name>
    <name type="common">Common tobacco</name>
    <dbReference type="NCBI Taxonomy" id="4097"/>
    <lineage>
        <taxon>Eukaryota</taxon>
        <taxon>Viridiplantae</taxon>
        <taxon>Streptophyta</taxon>
        <taxon>Embryophyta</taxon>
        <taxon>Tracheophyta</taxon>
        <taxon>Spermatophyta</taxon>
        <taxon>Magnoliopsida</taxon>
        <taxon>eudicotyledons</taxon>
        <taxon>Gunneridae</taxon>
        <taxon>Pentapetalae</taxon>
        <taxon>asterids</taxon>
        <taxon>lamiids</taxon>
        <taxon>Solanales</taxon>
        <taxon>Solanaceae</taxon>
        <taxon>Nicotianoideae</taxon>
        <taxon>Nicotianeae</taxon>
        <taxon>Nicotiana</taxon>
    </lineage>
</organism>
<reference evidence="1" key="1">
    <citation type="journal article" date="2014" name="Nat. Commun.">
        <title>The tobacco genome sequence and its comparison with those of tomato and potato.</title>
        <authorList>
            <person name="Sierro N."/>
            <person name="Battey J.N."/>
            <person name="Ouadi S."/>
            <person name="Bakaher N."/>
            <person name="Bovet L."/>
            <person name="Willig A."/>
            <person name="Goepfert S."/>
            <person name="Peitsch M.C."/>
            <person name="Ivanov N.V."/>
        </authorList>
    </citation>
    <scope>NUCLEOTIDE SEQUENCE [LARGE SCALE GENOMIC DNA]</scope>
</reference>